<comment type="caution">
    <text evidence="2">The sequence shown here is derived from an EMBL/GenBank/DDBJ whole genome shotgun (WGS) entry which is preliminary data.</text>
</comment>
<dbReference type="Proteomes" id="UP000192772">
    <property type="component" value="Unassembled WGS sequence"/>
</dbReference>
<accession>A0A1A0QAR3</accession>
<dbReference type="STRING" id="81858.BST23_13900"/>
<gene>
    <name evidence="2" type="ORF">BST23_13900</name>
</gene>
<dbReference type="RefSeq" id="WP_064892016.1">
    <property type="nucleotide sequence ID" value="NZ_JACKTZ010000032.1"/>
</dbReference>
<evidence type="ECO:0008006" key="4">
    <source>
        <dbReference type="Google" id="ProtNLM"/>
    </source>
</evidence>
<evidence type="ECO:0000313" key="3">
    <source>
        <dbReference type="Proteomes" id="UP000192772"/>
    </source>
</evidence>
<reference evidence="2 3" key="1">
    <citation type="submission" date="2017-02" db="EMBL/GenBank/DDBJ databases">
        <title>The new phylogeny of genus Mycobacterium.</title>
        <authorList>
            <person name="Tortoli E."/>
            <person name="Trovato A."/>
            <person name="Cirillo D.M."/>
        </authorList>
    </citation>
    <scope>NUCLEOTIDE SEQUENCE [LARGE SCALE GENOMIC DNA]</scope>
    <source>
        <strain evidence="2 3">FI-09383</strain>
    </source>
</reference>
<dbReference type="OrthoDB" id="4730955at2"/>
<sequence length="142" mass="14111">MNKLVVLSGGLVAAGGAALVGAGIAMSQPAASSTLNVVGEPYNKALKILQAQGYKGYFGGSFGSVLRQSDCLVDTQKVTSRGRILLMLDCSQAAADRLEQMGPSGGPRVGANGVTTVTPTPVVPNQGAPGAGMAPPPPPPPA</sequence>
<proteinExistence type="predicted"/>
<dbReference type="EMBL" id="MVHP01000014">
    <property type="protein sequence ID" value="ORA65463.1"/>
    <property type="molecule type" value="Genomic_DNA"/>
</dbReference>
<dbReference type="AlphaFoldDB" id="A0A1A0QAR3"/>
<evidence type="ECO:0000313" key="2">
    <source>
        <dbReference type="EMBL" id="ORA65463.1"/>
    </source>
</evidence>
<accession>A0A1X0CZD1</accession>
<name>A0A1A0QAR3_9MYCO</name>
<feature type="compositionally biased region" description="Low complexity" evidence="1">
    <location>
        <begin position="114"/>
        <end position="133"/>
    </location>
</feature>
<evidence type="ECO:0000256" key="1">
    <source>
        <dbReference type="SAM" id="MobiDB-lite"/>
    </source>
</evidence>
<protein>
    <recommendedName>
        <fullName evidence="4">PASTA domain-containing protein</fullName>
    </recommendedName>
</protein>
<feature type="region of interest" description="Disordered" evidence="1">
    <location>
        <begin position="98"/>
        <end position="142"/>
    </location>
</feature>
<organism evidence="2 3">
    <name type="scientific">Mycolicibacterium elephantis</name>
    <dbReference type="NCBI Taxonomy" id="81858"/>
    <lineage>
        <taxon>Bacteria</taxon>
        <taxon>Bacillati</taxon>
        <taxon>Actinomycetota</taxon>
        <taxon>Actinomycetes</taxon>
        <taxon>Mycobacteriales</taxon>
        <taxon>Mycobacteriaceae</taxon>
        <taxon>Mycolicibacterium</taxon>
    </lineage>
</organism>